<proteinExistence type="predicted"/>
<feature type="compositionally biased region" description="Polar residues" evidence="1">
    <location>
        <begin position="892"/>
        <end position="921"/>
    </location>
</feature>
<feature type="compositionally biased region" description="Polar residues" evidence="1">
    <location>
        <begin position="349"/>
        <end position="359"/>
    </location>
</feature>
<dbReference type="OrthoDB" id="2450055at2759"/>
<feature type="compositionally biased region" description="Basic and acidic residues" evidence="1">
    <location>
        <begin position="244"/>
        <end position="260"/>
    </location>
</feature>
<feature type="region of interest" description="Disordered" evidence="1">
    <location>
        <begin position="227"/>
        <end position="1037"/>
    </location>
</feature>
<gene>
    <name evidence="2" type="ORF">CPB83DRAFT_625353</name>
</gene>
<organism evidence="2 3">
    <name type="scientific">Crepidotus variabilis</name>
    <dbReference type="NCBI Taxonomy" id="179855"/>
    <lineage>
        <taxon>Eukaryota</taxon>
        <taxon>Fungi</taxon>
        <taxon>Dikarya</taxon>
        <taxon>Basidiomycota</taxon>
        <taxon>Agaricomycotina</taxon>
        <taxon>Agaricomycetes</taxon>
        <taxon>Agaricomycetidae</taxon>
        <taxon>Agaricales</taxon>
        <taxon>Agaricineae</taxon>
        <taxon>Crepidotaceae</taxon>
        <taxon>Crepidotus</taxon>
    </lineage>
</organism>
<feature type="compositionally biased region" description="Basic and acidic residues" evidence="1">
    <location>
        <begin position="678"/>
        <end position="705"/>
    </location>
</feature>
<feature type="compositionally biased region" description="Polar residues" evidence="1">
    <location>
        <begin position="489"/>
        <end position="505"/>
    </location>
</feature>
<comment type="caution">
    <text evidence="2">The sequence shown here is derived from an EMBL/GenBank/DDBJ whole genome shotgun (WGS) entry which is preliminary data.</text>
</comment>
<dbReference type="AlphaFoldDB" id="A0A9P6EMH6"/>
<feature type="compositionally biased region" description="Polar residues" evidence="1">
    <location>
        <begin position="261"/>
        <end position="279"/>
    </location>
</feature>
<protein>
    <submittedName>
        <fullName evidence="2">Uncharacterized protein</fullName>
    </submittedName>
</protein>
<feature type="compositionally biased region" description="Polar residues" evidence="1">
    <location>
        <begin position="296"/>
        <end position="306"/>
    </location>
</feature>
<dbReference type="Proteomes" id="UP000807306">
    <property type="component" value="Unassembled WGS sequence"/>
</dbReference>
<evidence type="ECO:0000313" key="3">
    <source>
        <dbReference type="Proteomes" id="UP000807306"/>
    </source>
</evidence>
<feature type="compositionally biased region" description="Polar residues" evidence="1">
    <location>
        <begin position="813"/>
        <end position="831"/>
    </location>
</feature>
<feature type="compositionally biased region" description="Basic and acidic residues" evidence="1">
    <location>
        <begin position="463"/>
        <end position="473"/>
    </location>
</feature>
<feature type="compositionally biased region" description="Polar residues" evidence="1">
    <location>
        <begin position="1025"/>
        <end position="1037"/>
    </location>
</feature>
<name>A0A9P6EMH6_9AGAR</name>
<feature type="region of interest" description="Disordered" evidence="1">
    <location>
        <begin position="115"/>
        <end position="147"/>
    </location>
</feature>
<feature type="compositionally biased region" description="Low complexity" evidence="1">
    <location>
        <begin position="435"/>
        <end position="446"/>
    </location>
</feature>
<feature type="compositionally biased region" description="Basic and acidic residues" evidence="1">
    <location>
        <begin position="407"/>
        <end position="420"/>
    </location>
</feature>
<sequence>MASPSTGGVLAERTDIHKSCKSIETLLNVLNEYCEAAGAVVALQKKLAKVLKETANLKVTGDIASNALLASANIFESLSEVDTKFSKIADKEYDLVSTEVKKWFKKLAKEERTHDEKMANANARIKQAGQAYEKKSKKKTTDASEEHSRYIHLISTLGPEISQEKCNHTLNVSQRHSTTTASVAGCLARLADFEWQKACECVRRFSPTVGPLGTYRSLCEGGWAGPLPTDLPDINPPTNGVSTPRDERNATLRVNEEDIRQLQTPATSTTPEPSGSPIQPRTPLPPQAAAPVSVNDAPQTDQSTSDRPVRDSPTLNRQPQVPLKPAPAPESAPTTPALETLEAPKAPYLSTQNTGSVRSLSAFPAPPTHFPLPRPVPSRQQSLQTSHLEFPSTLNQLAESPTSATDDLSHSGHLGDKDASASRQGRGHLDLPHASGSSRSTQSTNSVPPSPEQRFHQPPTIPEAHEPEPEAQQRQEAVSTEYQRPPPQRAQTSLPEPTYQINSSRPTPPGHRTSSSIDVKPLNVRADSRDSMNANKEFGVLGGGSGTPVASRSRVTENYSRYPKPIERNDTGQSTGSIVAAMRNRYDGQSGLTSPTPRELPRLPMNVGDIAARYQGNDGPASPRNRAGSPPMSRQQSLPLLETASRQAQDSYRQGGMVSPDEDRRRTQRQVELADVQQRQKEQELKERELELEMRARELDRDRMRLQTLREGQDLTGQETGYSRDTRDPNGQGQFGVRPRERRVSLKRQLQRPLSQMELDEEAELAAQQSMTIPPPSTQQQQSYNQMHRFPSSPQQPQMQSRPRPQSHDYSYGAQQQQQHLISPPSQTNLHTPPATLYSPKPSHPPSPLLQSEELQYDPTSSNRYRADSNANSSSHHGPSNDHAPSCGCETCSVSKYRSSGSGPSDQRTPRQQPSLTSIESKGQRSEKSKLGTGWIRRLSMPVGNAFSSDSKKHQSNNSVGSAYALGSGISGGPPSRSGLFSLDSKRNLSTTALGGAQEDGKLARPGGGAGMPAAQGRRSYDVSGASNRSMTNLGLR</sequence>
<evidence type="ECO:0000313" key="2">
    <source>
        <dbReference type="EMBL" id="KAF9532511.1"/>
    </source>
</evidence>
<evidence type="ECO:0000256" key="1">
    <source>
        <dbReference type="SAM" id="MobiDB-lite"/>
    </source>
</evidence>
<feature type="compositionally biased region" description="Polar residues" evidence="1">
    <location>
        <begin position="632"/>
        <end position="652"/>
    </location>
</feature>
<keyword evidence="3" id="KW-1185">Reference proteome</keyword>
<accession>A0A9P6EMH6</accession>
<reference evidence="2" key="1">
    <citation type="submission" date="2020-11" db="EMBL/GenBank/DDBJ databases">
        <authorList>
            <consortium name="DOE Joint Genome Institute"/>
            <person name="Ahrendt S."/>
            <person name="Riley R."/>
            <person name="Andreopoulos W."/>
            <person name="Labutti K."/>
            <person name="Pangilinan J."/>
            <person name="Ruiz-Duenas F.J."/>
            <person name="Barrasa J.M."/>
            <person name="Sanchez-Garcia M."/>
            <person name="Camarero S."/>
            <person name="Miyauchi S."/>
            <person name="Serrano A."/>
            <person name="Linde D."/>
            <person name="Babiker R."/>
            <person name="Drula E."/>
            <person name="Ayuso-Fernandez I."/>
            <person name="Pacheco R."/>
            <person name="Padilla G."/>
            <person name="Ferreira P."/>
            <person name="Barriuso J."/>
            <person name="Kellner H."/>
            <person name="Castanera R."/>
            <person name="Alfaro M."/>
            <person name="Ramirez L."/>
            <person name="Pisabarro A.G."/>
            <person name="Kuo A."/>
            <person name="Tritt A."/>
            <person name="Lipzen A."/>
            <person name="He G."/>
            <person name="Yan M."/>
            <person name="Ng V."/>
            <person name="Cullen D."/>
            <person name="Martin F."/>
            <person name="Rosso M.-N."/>
            <person name="Henrissat B."/>
            <person name="Hibbett D."/>
            <person name="Martinez A.T."/>
            <person name="Grigoriev I.V."/>
        </authorList>
    </citation>
    <scope>NUCLEOTIDE SEQUENCE</scope>
    <source>
        <strain evidence="2">CBS 506.95</strain>
    </source>
</reference>
<feature type="compositionally biased region" description="Low complexity" evidence="1">
    <location>
        <begin position="765"/>
        <end position="783"/>
    </location>
</feature>
<feature type="compositionally biased region" description="Polar residues" evidence="1">
    <location>
        <begin position="858"/>
        <end position="878"/>
    </location>
</feature>
<feature type="compositionally biased region" description="Polar residues" evidence="1">
    <location>
        <begin position="378"/>
        <end position="406"/>
    </location>
</feature>
<dbReference type="EMBL" id="MU157831">
    <property type="protein sequence ID" value="KAF9532511.1"/>
    <property type="molecule type" value="Genomic_DNA"/>
</dbReference>
<feature type="compositionally biased region" description="Pro residues" evidence="1">
    <location>
        <begin position="364"/>
        <end position="376"/>
    </location>
</feature>
<feature type="compositionally biased region" description="Low complexity" evidence="1">
    <location>
        <begin position="791"/>
        <end position="804"/>
    </location>
</feature>